<dbReference type="Proteomes" id="UP001300502">
    <property type="component" value="Unassembled WGS sequence"/>
</dbReference>
<dbReference type="PRINTS" id="PR00171">
    <property type="entry name" value="SUGRTRNSPORT"/>
</dbReference>
<feature type="transmembrane region" description="Helical" evidence="8">
    <location>
        <begin position="402"/>
        <end position="423"/>
    </location>
</feature>
<organism evidence="10 11">
    <name type="scientific">Galdieria yellowstonensis</name>
    <dbReference type="NCBI Taxonomy" id="3028027"/>
    <lineage>
        <taxon>Eukaryota</taxon>
        <taxon>Rhodophyta</taxon>
        <taxon>Bangiophyceae</taxon>
        <taxon>Galdieriales</taxon>
        <taxon>Galdieriaceae</taxon>
        <taxon>Galdieria</taxon>
    </lineage>
</organism>
<dbReference type="SUPFAM" id="SSF103473">
    <property type="entry name" value="MFS general substrate transporter"/>
    <property type="match status" value="1"/>
</dbReference>
<comment type="subcellular location">
    <subcellularLocation>
        <location evidence="1">Membrane</location>
        <topology evidence="1">Multi-pass membrane protein</topology>
    </subcellularLocation>
</comment>
<feature type="transmembrane region" description="Helical" evidence="8">
    <location>
        <begin position="58"/>
        <end position="81"/>
    </location>
</feature>
<feature type="transmembrane region" description="Helical" evidence="8">
    <location>
        <begin position="132"/>
        <end position="150"/>
    </location>
</feature>
<gene>
    <name evidence="10" type="ORF">GAYE_SCF18G3885</name>
</gene>
<feature type="transmembrane region" description="Helical" evidence="8">
    <location>
        <begin position="370"/>
        <end position="390"/>
    </location>
</feature>
<feature type="domain" description="Major facilitator superfamily (MFS) profile" evidence="9">
    <location>
        <begin position="63"/>
        <end position="491"/>
    </location>
</feature>
<dbReference type="EMBL" id="JANCYU010000035">
    <property type="protein sequence ID" value="KAK4525976.1"/>
    <property type="molecule type" value="Genomic_DNA"/>
</dbReference>
<dbReference type="InterPro" id="IPR050814">
    <property type="entry name" value="Myo-inositol_Transporter"/>
</dbReference>
<dbReference type="PANTHER" id="PTHR48020:SF9">
    <property type="entry name" value="MAJOR FACILITATOR SUPERFAMILY (MFS) PROFILE DOMAIN-CONTAINING PROTEIN"/>
    <property type="match status" value="1"/>
</dbReference>
<evidence type="ECO:0000313" key="11">
    <source>
        <dbReference type="Proteomes" id="UP001300502"/>
    </source>
</evidence>
<feature type="transmembrane region" description="Helical" evidence="8">
    <location>
        <begin position="101"/>
        <end position="120"/>
    </location>
</feature>
<dbReference type="Gene3D" id="1.20.1250.20">
    <property type="entry name" value="MFS general substrate transporter like domains"/>
    <property type="match status" value="1"/>
</dbReference>
<dbReference type="AlphaFoldDB" id="A0AAV9IFE8"/>
<name>A0AAV9IFE8_9RHOD</name>
<feature type="transmembrane region" description="Helical" evidence="8">
    <location>
        <begin position="156"/>
        <end position="176"/>
    </location>
</feature>
<dbReference type="GO" id="GO:0022857">
    <property type="term" value="F:transmembrane transporter activity"/>
    <property type="evidence" value="ECO:0007669"/>
    <property type="project" value="InterPro"/>
</dbReference>
<keyword evidence="3 7" id="KW-0813">Transport</keyword>
<evidence type="ECO:0000256" key="2">
    <source>
        <dbReference type="ARBA" id="ARBA00010992"/>
    </source>
</evidence>
<dbReference type="PANTHER" id="PTHR48020">
    <property type="entry name" value="PROTON MYO-INOSITOL COTRANSPORTER"/>
    <property type="match status" value="1"/>
</dbReference>
<dbReference type="GO" id="GO:0016020">
    <property type="term" value="C:membrane"/>
    <property type="evidence" value="ECO:0007669"/>
    <property type="project" value="UniProtKB-SubCell"/>
</dbReference>
<dbReference type="InterPro" id="IPR036259">
    <property type="entry name" value="MFS_trans_sf"/>
</dbReference>
<dbReference type="PROSITE" id="PS50850">
    <property type="entry name" value="MFS"/>
    <property type="match status" value="1"/>
</dbReference>
<comment type="caution">
    <text evidence="10">The sequence shown here is derived from an EMBL/GenBank/DDBJ whole genome shotgun (WGS) entry which is preliminary data.</text>
</comment>
<evidence type="ECO:0000259" key="9">
    <source>
        <dbReference type="PROSITE" id="PS50850"/>
    </source>
</evidence>
<keyword evidence="5 8" id="KW-1133">Transmembrane helix</keyword>
<proteinExistence type="inferred from homology"/>
<dbReference type="PROSITE" id="PS00217">
    <property type="entry name" value="SUGAR_TRANSPORT_2"/>
    <property type="match status" value="1"/>
</dbReference>
<evidence type="ECO:0000256" key="3">
    <source>
        <dbReference type="ARBA" id="ARBA00022448"/>
    </source>
</evidence>
<dbReference type="NCBIfam" id="TIGR00879">
    <property type="entry name" value="SP"/>
    <property type="match status" value="1"/>
</dbReference>
<dbReference type="Pfam" id="PF00083">
    <property type="entry name" value="Sugar_tr"/>
    <property type="match status" value="1"/>
</dbReference>
<evidence type="ECO:0000256" key="1">
    <source>
        <dbReference type="ARBA" id="ARBA00004141"/>
    </source>
</evidence>
<protein>
    <recommendedName>
        <fullName evidence="9">Major facilitator superfamily (MFS) profile domain-containing protein</fullName>
    </recommendedName>
</protein>
<sequence length="538" mass="60535">MTSLTSTIVDKDIEVKIDEQELSKNDSNLEAMDKELQHLEEESMSKPFGLFFWKNPRVFTAVLACFASTGGLLYGIDLTLISGANLYFPKDLHLSSGQESQVVSFMPLGGVLGALMIYLLNESLGRKPTIMIAAAFYTIGGILEAASQSYGMLISARLIVGVGVGIELGSVPMYIAECSTKRWRGGLVSLYQLMINFGMLLGYADAAIFHGVSGNWRYMLGSCCLFSGILFIGMIFFPESPRWLMRRGRKVDSYITWKKIRGFEEREEKEEFFYMEEVVTEEREEAAKRVVWKDFLTKPRCRRAAVVSLVYMILCQFTGISSISYYMSTLMEKSGLSPDNALYTSMGPGFVYFGATIPAVFLMDAWGRRAVILTLLPGIVIGDFITGFSFLATKTSVKEGIYVWGICTYYLFWGSWGPAQWVITSEVFPTYLRSHGVMLNGVVNMLSNFATAYPFTRMLSALTPTGLFCGFYAGICVLLWIFSFLFVPETKGKTLEEINAIYSKSHWDVCRENIRNGIEAFKDIIHGRWNKVWVYQRG</sequence>
<feature type="transmembrane region" description="Helical" evidence="8">
    <location>
        <begin position="435"/>
        <end position="453"/>
    </location>
</feature>
<evidence type="ECO:0000313" key="10">
    <source>
        <dbReference type="EMBL" id="KAK4525976.1"/>
    </source>
</evidence>
<feature type="transmembrane region" description="Helical" evidence="8">
    <location>
        <begin position="346"/>
        <end position="363"/>
    </location>
</feature>
<evidence type="ECO:0000256" key="8">
    <source>
        <dbReference type="SAM" id="Phobius"/>
    </source>
</evidence>
<evidence type="ECO:0000256" key="7">
    <source>
        <dbReference type="RuleBase" id="RU003346"/>
    </source>
</evidence>
<evidence type="ECO:0000256" key="4">
    <source>
        <dbReference type="ARBA" id="ARBA00022692"/>
    </source>
</evidence>
<reference evidence="10 11" key="1">
    <citation type="submission" date="2022-07" db="EMBL/GenBank/DDBJ databases">
        <title>Genome-wide signatures of adaptation to extreme environments.</title>
        <authorList>
            <person name="Cho C.H."/>
            <person name="Yoon H.S."/>
        </authorList>
    </citation>
    <scope>NUCLEOTIDE SEQUENCE [LARGE SCALE GENOMIC DNA]</scope>
    <source>
        <strain evidence="10 11">108.79 E11</strain>
    </source>
</reference>
<feature type="transmembrane region" description="Helical" evidence="8">
    <location>
        <begin position="218"/>
        <end position="237"/>
    </location>
</feature>
<evidence type="ECO:0000256" key="6">
    <source>
        <dbReference type="ARBA" id="ARBA00023136"/>
    </source>
</evidence>
<accession>A0AAV9IFE8</accession>
<keyword evidence="11" id="KW-1185">Reference proteome</keyword>
<dbReference type="PROSITE" id="PS00216">
    <property type="entry name" value="SUGAR_TRANSPORT_1"/>
    <property type="match status" value="1"/>
</dbReference>
<dbReference type="InterPro" id="IPR005829">
    <property type="entry name" value="Sugar_transporter_CS"/>
</dbReference>
<comment type="similarity">
    <text evidence="2 7">Belongs to the major facilitator superfamily. Sugar transporter (TC 2.A.1.1) family.</text>
</comment>
<keyword evidence="6 8" id="KW-0472">Membrane</keyword>
<keyword evidence="4 8" id="KW-0812">Transmembrane</keyword>
<dbReference type="FunFam" id="1.20.1250.20:FF:000134">
    <property type="entry name" value="MFS sugar transporter protein"/>
    <property type="match status" value="1"/>
</dbReference>
<dbReference type="InterPro" id="IPR005828">
    <property type="entry name" value="MFS_sugar_transport-like"/>
</dbReference>
<dbReference type="InterPro" id="IPR020846">
    <property type="entry name" value="MFS_dom"/>
</dbReference>
<evidence type="ECO:0000256" key="5">
    <source>
        <dbReference type="ARBA" id="ARBA00022989"/>
    </source>
</evidence>
<feature type="transmembrane region" description="Helical" evidence="8">
    <location>
        <begin position="188"/>
        <end position="212"/>
    </location>
</feature>
<dbReference type="InterPro" id="IPR003663">
    <property type="entry name" value="Sugar/inositol_transpt"/>
</dbReference>
<feature type="transmembrane region" description="Helical" evidence="8">
    <location>
        <begin position="465"/>
        <end position="487"/>
    </location>
</feature>
<feature type="transmembrane region" description="Helical" evidence="8">
    <location>
        <begin position="304"/>
        <end position="326"/>
    </location>
</feature>